<dbReference type="InterPro" id="IPR036962">
    <property type="entry name" value="Glyco_hydro_3_N_sf"/>
</dbReference>
<feature type="domain" description="Glycoside hydrolase family 3 C-terminal" evidence="9">
    <location>
        <begin position="525"/>
        <end position="766"/>
    </location>
</feature>
<comment type="caution">
    <text evidence="10">The sequence shown here is derived from an EMBL/GenBank/DDBJ whole genome shotgun (WGS) entry which is preliminary data.</text>
</comment>
<gene>
    <name evidence="10" type="ORF">GCM10025791_18770</name>
</gene>
<sequence>MQFKLSKLHMALTSSAIILAGCSEPQNRWSQSEPDGDIRRVVVAGGPTLGYSARSGVSILEIDGLPFKDLNRNGELDTYEDWRLDATTRATSLAAALSKEEIAGLMLYSRHQAIPAPEQGYFAATYSGKPFSESGAAADALSDQQLEFITQSNVRHVLLTSVQSPRVAANWNNNLQQLAEGIGFGIPANNSSDPRHGARKDAEYNAGSGGTISQWPEQLGLSATFEPSITQQFGEIAGQEYRALGITTALSPQIDLATEPRWSRFYGTFGGHPQLATDMAQAYIDGFQTSEGSDEIGGGWGWHSVNTMVKHWPGGGTGEAGRDAHFAFGKFGVYPGNAFETHLKPFVEGAFNLKGKTKMASAVMPYYTISYDQDTAYGENVGNGFSKYIINDLLREQVGYDGVVCTDWLITGDEGASPGDFAGKSWGVETLSIAERHFKVLEAGLDQFGGNNDMQPVLAAFQMLEDKYGADAARARIERSTVRLLKNIFRVGLFENPYLDADTTERTVGQPDFMKAGYDAQLKSLVMIKNADQTLPLAKDKKVVYVPKNSFPETTNFFGFQDPPQEKYLIDRKLLAKDFEVSESPAEADFALVFVKSPVSSGYSKQDRAEGGNGYLPISLQHEDYVAEHGRKNSIAAGDPVVDPEITNRSYQGKTGLSNSRLDLPMLKELRATMGDKPIILVVSVTNPMVFADVEPLVDSIIIEFGVQVSAIADMITGREEPSGLLPMQMPLDMKTVELQLEDVPMDMQPYVDSQGNRYDFAFGLNWAGVIRDKRTERYTK</sequence>
<dbReference type="EMBL" id="BAABLX010000011">
    <property type="protein sequence ID" value="GAA4940670.1"/>
    <property type="molecule type" value="Genomic_DNA"/>
</dbReference>
<dbReference type="AlphaFoldDB" id="A0AAV3U1D5"/>
<dbReference type="RefSeq" id="WP_345420657.1">
    <property type="nucleotide sequence ID" value="NZ_AP031496.1"/>
</dbReference>
<evidence type="ECO:0000313" key="11">
    <source>
        <dbReference type="Proteomes" id="UP001409585"/>
    </source>
</evidence>
<evidence type="ECO:0000256" key="1">
    <source>
        <dbReference type="ARBA" id="ARBA00000448"/>
    </source>
</evidence>
<evidence type="ECO:0000256" key="6">
    <source>
        <dbReference type="ARBA" id="ARBA00023295"/>
    </source>
</evidence>
<dbReference type="InterPro" id="IPR002772">
    <property type="entry name" value="Glyco_hydro_3_C"/>
</dbReference>
<keyword evidence="4 7" id="KW-0732">Signal</keyword>
<dbReference type="Gene3D" id="3.20.20.300">
    <property type="entry name" value="Glycoside hydrolase, family 3, N-terminal domain"/>
    <property type="match status" value="1"/>
</dbReference>
<feature type="domain" description="Glycoside hydrolase family 3 N-terminal" evidence="8">
    <location>
        <begin position="142"/>
        <end position="446"/>
    </location>
</feature>
<organism evidence="10 11">
    <name type="scientific">Halioxenophilus aromaticivorans</name>
    <dbReference type="NCBI Taxonomy" id="1306992"/>
    <lineage>
        <taxon>Bacteria</taxon>
        <taxon>Pseudomonadati</taxon>
        <taxon>Pseudomonadota</taxon>
        <taxon>Gammaproteobacteria</taxon>
        <taxon>Alteromonadales</taxon>
        <taxon>Alteromonadaceae</taxon>
        <taxon>Halioxenophilus</taxon>
    </lineage>
</organism>
<dbReference type="PANTHER" id="PTHR30620:SF16">
    <property type="entry name" value="LYSOSOMAL BETA GLUCOSIDASE"/>
    <property type="match status" value="1"/>
</dbReference>
<keyword evidence="5 10" id="KW-0378">Hydrolase</keyword>
<dbReference type="InterPro" id="IPR051915">
    <property type="entry name" value="Cellulose_Degrad_GH3"/>
</dbReference>
<reference evidence="11" key="1">
    <citation type="journal article" date="2019" name="Int. J. Syst. Evol. Microbiol.">
        <title>The Global Catalogue of Microorganisms (GCM) 10K type strain sequencing project: providing services to taxonomists for standard genome sequencing and annotation.</title>
        <authorList>
            <consortium name="The Broad Institute Genomics Platform"/>
            <consortium name="The Broad Institute Genome Sequencing Center for Infectious Disease"/>
            <person name="Wu L."/>
            <person name="Ma J."/>
        </authorList>
    </citation>
    <scope>NUCLEOTIDE SEQUENCE [LARGE SCALE GENOMIC DNA]</scope>
    <source>
        <strain evidence="11">JCM 19134</strain>
    </source>
</reference>
<dbReference type="Proteomes" id="UP001409585">
    <property type="component" value="Unassembled WGS sequence"/>
</dbReference>
<dbReference type="PROSITE" id="PS51257">
    <property type="entry name" value="PROKAR_LIPOPROTEIN"/>
    <property type="match status" value="1"/>
</dbReference>
<evidence type="ECO:0000256" key="3">
    <source>
        <dbReference type="ARBA" id="ARBA00012744"/>
    </source>
</evidence>
<dbReference type="InterPro" id="IPR036881">
    <property type="entry name" value="Glyco_hydro_3_C_sf"/>
</dbReference>
<dbReference type="InterPro" id="IPR017853">
    <property type="entry name" value="GH"/>
</dbReference>
<keyword evidence="11" id="KW-1185">Reference proteome</keyword>
<dbReference type="GO" id="GO:0008422">
    <property type="term" value="F:beta-glucosidase activity"/>
    <property type="evidence" value="ECO:0007669"/>
    <property type="project" value="UniProtKB-EC"/>
</dbReference>
<dbReference type="SUPFAM" id="SSF51445">
    <property type="entry name" value="(Trans)glycosidases"/>
    <property type="match status" value="1"/>
</dbReference>
<dbReference type="InterPro" id="IPR001764">
    <property type="entry name" value="Glyco_hydro_3_N"/>
</dbReference>
<dbReference type="Pfam" id="PF01915">
    <property type="entry name" value="Glyco_hydro_3_C"/>
    <property type="match status" value="1"/>
</dbReference>
<evidence type="ECO:0000256" key="7">
    <source>
        <dbReference type="SAM" id="SignalP"/>
    </source>
</evidence>
<dbReference type="PANTHER" id="PTHR30620">
    <property type="entry name" value="PERIPLASMIC BETA-GLUCOSIDASE-RELATED"/>
    <property type="match status" value="1"/>
</dbReference>
<evidence type="ECO:0000256" key="4">
    <source>
        <dbReference type="ARBA" id="ARBA00022729"/>
    </source>
</evidence>
<proteinExistence type="inferred from homology"/>
<dbReference type="EC" id="3.2.1.21" evidence="3"/>
<name>A0AAV3U1D5_9ALTE</name>
<dbReference type="PRINTS" id="PR00133">
    <property type="entry name" value="GLHYDRLASE3"/>
</dbReference>
<dbReference type="Pfam" id="PF00933">
    <property type="entry name" value="Glyco_hydro_3"/>
    <property type="match status" value="1"/>
</dbReference>
<protein>
    <recommendedName>
        <fullName evidence="3">beta-glucosidase</fullName>
        <ecNumber evidence="3">3.2.1.21</ecNumber>
    </recommendedName>
</protein>
<comment type="catalytic activity">
    <reaction evidence="1">
        <text>Hydrolysis of terminal, non-reducing beta-D-glucosyl residues with release of beta-D-glucose.</text>
        <dbReference type="EC" id="3.2.1.21"/>
    </reaction>
</comment>
<evidence type="ECO:0000259" key="8">
    <source>
        <dbReference type="Pfam" id="PF00933"/>
    </source>
</evidence>
<evidence type="ECO:0000256" key="2">
    <source>
        <dbReference type="ARBA" id="ARBA00005336"/>
    </source>
</evidence>
<evidence type="ECO:0000259" key="9">
    <source>
        <dbReference type="Pfam" id="PF01915"/>
    </source>
</evidence>
<comment type="similarity">
    <text evidence="2">Belongs to the glycosyl hydrolase 3 family.</text>
</comment>
<dbReference type="SUPFAM" id="SSF52279">
    <property type="entry name" value="Beta-D-glucan exohydrolase, C-terminal domain"/>
    <property type="match status" value="1"/>
</dbReference>
<keyword evidence="6" id="KW-0326">Glycosidase</keyword>
<dbReference type="Gene3D" id="3.40.50.1700">
    <property type="entry name" value="Glycoside hydrolase family 3 C-terminal domain"/>
    <property type="match status" value="1"/>
</dbReference>
<feature type="chain" id="PRO_5043371528" description="beta-glucosidase" evidence="7">
    <location>
        <begin position="21"/>
        <end position="781"/>
    </location>
</feature>
<accession>A0AAV3U1D5</accession>
<evidence type="ECO:0000313" key="10">
    <source>
        <dbReference type="EMBL" id="GAA4940670.1"/>
    </source>
</evidence>
<dbReference type="GO" id="GO:0009251">
    <property type="term" value="P:glucan catabolic process"/>
    <property type="evidence" value="ECO:0007669"/>
    <property type="project" value="TreeGrafter"/>
</dbReference>
<feature type="signal peptide" evidence="7">
    <location>
        <begin position="1"/>
        <end position="20"/>
    </location>
</feature>
<evidence type="ECO:0000256" key="5">
    <source>
        <dbReference type="ARBA" id="ARBA00022801"/>
    </source>
</evidence>